<dbReference type="Pfam" id="PF01571">
    <property type="entry name" value="GCV_T"/>
    <property type="match status" value="1"/>
</dbReference>
<dbReference type="InterPro" id="IPR017703">
    <property type="entry name" value="YgfZ/GCV_T_CS"/>
</dbReference>
<dbReference type="PANTHER" id="PTHR22602">
    <property type="entry name" value="TRANSFERASE CAF17, MITOCHONDRIAL-RELATED"/>
    <property type="match status" value="1"/>
</dbReference>
<reference evidence="2" key="1">
    <citation type="submission" date="2022-10" db="EMBL/GenBank/DDBJ databases">
        <title>Complete genome sequence of Schlegelella aquatica LMG 23380.</title>
        <authorList>
            <person name="Musilova J."/>
            <person name="Kourilova X."/>
            <person name="Bezdicek M."/>
            <person name="Hermankova K."/>
            <person name="Obruca S."/>
            <person name="Sedlar K."/>
        </authorList>
    </citation>
    <scope>NUCLEOTIDE SEQUENCE</scope>
    <source>
        <strain evidence="2">LMG 23380</strain>
    </source>
</reference>
<accession>A0ABY6MPB0</accession>
<dbReference type="Proteomes" id="UP001163266">
    <property type="component" value="Chromosome"/>
</dbReference>
<evidence type="ECO:0000259" key="1">
    <source>
        <dbReference type="Pfam" id="PF01571"/>
    </source>
</evidence>
<name>A0ABY6MPB0_9BURK</name>
<dbReference type="InterPro" id="IPR006222">
    <property type="entry name" value="GCVT_N"/>
</dbReference>
<dbReference type="InterPro" id="IPR045179">
    <property type="entry name" value="YgfZ/GcvT"/>
</dbReference>
<dbReference type="PANTHER" id="PTHR22602:SF0">
    <property type="entry name" value="TRANSFERASE CAF17, MITOCHONDRIAL-RELATED"/>
    <property type="match status" value="1"/>
</dbReference>
<evidence type="ECO:0000313" key="2">
    <source>
        <dbReference type="EMBL" id="UZD53620.1"/>
    </source>
</evidence>
<dbReference type="Gene3D" id="3.30.70.1400">
    <property type="entry name" value="Aminomethyltransferase beta-barrel domains"/>
    <property type="match status" value="1"/>
</dbReference>
<feature type="domain" description="GCVT N-terminal" evidence="1">
    <location>
        <begin position="27"/>
        <end position="143"/>
    </location>
</feature>
<dbReference type="EMBL" id="CP110257">
    <property type="protein sequence ID" value="UZD53620.1"/>
    <property type="molecule type" value="Genomic_DNA"/>
</dbReference>
<dbReference type="RefSeq" id="WP_264891203.1">
    <property type="nucleotide sequence ID" value="NZ_CP110257.1"/>
</dbReference>
<dbReference type="NCBIfam" id="TIGR03317">
    <property type="entry name" value="ygfZ_signature"/>
    <property type="match status" value="1"/>
</dbReference>
<dbReference type="Gene3D" id="3.30.70.1630">
    <property type="match status" value="1"/>
</dbReference>
<dbReference type="Gene3D" id="2.40.30.160">
    <property type="match status" value="1"/>
</dbReference>
<gene>
    <name evidence="2" type="ORF">OMP39_07840</name>
</gene>
<protein>
    <submittedName>
        <fullName evidence="2">Folate-binding protein</fullName>
    </submittedName>
</protein>
<organism evidence="2 3">
    <name type="scientific">Caldimonas aquatica</name>
    <dbReference type="NCBI Taxonomy" id="376175"/>
    <lineage>
        <taxon>Bacteria</taxon>
        <taxon>Pseudomonadati</taxon>
        <taxon>Pseudomonadota</taxon>
        <taxon>Betaproteobacteria</taxon>
        <taxon>Burkholderiales</taxon>
        <taxon>Sphaerotilaceae</taxon>
        <taxon>Caldimonas</taxon>
    </lineage>
</organism>
<proteinExistence type="predicted"/>
<keyword evidence="3" id="KW-1185">Reference proteome</keyword>
<sequence>MSDDRLQATMAASPTRAADLPTASLGGALDLTDWGLIAAEGPEAAQFLHGQLTQDVMLLGTHEARMAGYCSPKGRLLATFVLWKTSPERVLLACSADVLPATLKRLSMFVLRAKVKLSDASAQWRLVGLAGAQAAEALGAHAPSAPWARAGLGAACVLRLPDAARVPRWLWAAPRDAEQPPALPPLPEAHWRWLEVMSAVPRITAPTVDQFVPQMVNLEAVGGVNFKKGCYPGQEVVARSQYRGTLKRRGFLLAAPVEARAGQEVFHSEDPSQPCGMVVLAAPDARDEGRWSLFAELKIAATGSGSLHLGAADGPALALEPLPYELPPQD</sequence>
<evidence type="ECO:0000313" key="3">
    <source>
        <dbReference type="Proteomes" id="UP001163266"/>
    </source>
</evidence>
<dbReference type="SUPFAM" id="SSF103025">
    <property type="entry name" value="Folate-binding domain"/>
    <property type="match status" value="1"/>
</dbReference>